<keyword evidence="10" id="KW-1185">Reference proteome</keyword>
<dbReference type="InterPro" id="IPR005467">
    <property type="entry name" value="His_kinase_dom"/>
</dbReference>
<dbReference type="PRINTS" id="PR00344">
    <property type="entry name" value="BCTRLSENSOR"/>
</dbReference>
<organism evidence="9 10">
    <name type="scientific">Pedobacter yulinensis</name>
    <dbReference type="NCBI Taxonomy" id="2126353"/>
    <lineage>
        <taxon>Bacteria</taxon>
        <taxon>Pseudomonadati</taxon>
        <taxon>Bacteroidota</taxon>
        <taxon>Sphingobacteriia</taxon>
        <taxon>Sphingobacteriales</taxon>
        <taxon>Sphingobacteriaceae</taxon>
        <taxon>Pedobacter</taxon>
    </lineage>
</organism>
<dbReference type="OrthoDB" id="921707at2"/>
<dbReference type="SMART" id="SM00387">
    <property type="entry name" value="HATPase_c"/>
    <property type="match status" value="1"/>
</dbReference>
<evidence type="ECO:0000313" key="9">
    <source>
        <dbReference type="EMBL" id="PST85123.1"/>
    </source>
</evidence>
<evidence type="ECO:0000259" key="8">
    <source>
        <dbReference type="PROSITE" id="PS50109"/>
    </source>
</evidence>
<dbReference type="GO" id="GO:0016036">
    <property type="term" value="P:cellular response to phosphate starvation"/>
    <property type="evidence" value="ECO:0007669"/>
    <property type="project" value="TreeGrafter"/>
</dbReference>
<evidence type="ECO:0000256" key="6">
    <source>
        <dbReference type="ARBA" id="ARBA00023012"/>
    </source>
</evidence>
<dbReference type="EMBL" id="PYLS01000001">
    <property type="protein sequence ID" value="PST85123.1"/>
    <property type="molecule type" value="Genomic_DNA"/>
</dbReference>
<dbReference type="InterPro" id="IPR003661">
    <property type="entry name" value="HisK_dim/P_dom"/>
</dbReference>
<feature type="domain" description="Histidine kinase" evidence="8">
    <location>
        <begin position="394"/>
        <end position="613"/>
    </location>
</feature>
<evidence type="ECO:0000256" key="3">
    <source>
        <dbReference type="ARBA" id="ARBA00022553"/>
    </source>
</evidence>
<dbReference type="SUPFAM" id="SSF55874">
    <property type="entry name" value="ATPase domain of HSP90 chaperone/DNA topoisomerase II/histidine kinase"/>
    <property type="match status" value="1"/>
</dbReference>
<keyword evidence="3" id="KW-0597">Phosphoprotein</keyword>
<keyword evidence="5 9" id="KW-0418">Kinase</keyword>
<dbReference type="FunFam" id="3.30.565.10:FF:000006">
    <property type="entry name" value="Sensor histidine kinase WalK"/>
    <property type="match status" value="1"/>
</dbReference>
<keyword evidence="4" id="KW-0808">Transferase</keyword>
<dbReference type="PROSITE" id="PS50109">
    <property type="entry name" value="HIS_KIN"/>
    <property type="match status" value="1"/>
</dbReference>
<dbReference type="SUPFAM" id="SSF47384">
    <property type="entry name" value="Homodimeric domain of signal transducing histidine kinase"/>
    <property type="match status" value="1"/>
</dbReference>
<evidence type="ECO:0000256" key="2">
    <source>
        <dbReference type="ARBA" id="ARBA00012438"/>
    </source>
</evidence>
<dbReference type="InterPro" id="IPR050351">
    <property type="entry name" value="BphY/WalK/GraS-like"/>
</dbReference>
<keyword evidence="7" id="KW-1133">Transmembrane helix</keyword>
<evidence type="ECO:0000256" key="5">
    <source>
        <dbReference type="ARBA" id="ARBA00022777"/>
    </source>
</evidence>
<keyword evidence="6" id="KW-0902">Two-component regulatory system</keyword>
<dbReference type="CDD" id="cd00082">
    <property type="entry name" value="HisKA"/>
    <property type="match status" value="1"/>
</dbReference>
<dbReference type="AlphaFoldDB" id="A0A2T3HRU1"/>
<dbReference type="Gene3D" id="3.30.565.10">
    <property type="entry name" value="Histidine kinase-like ATPase, C-terminal domain"/>
    <property type="match status" value="1"/>
</dbReference>
<keyword evidence="7" id="KW-0472">Membrane</keyword>
<dbReference type="GO" id="GO:0005886">
    <property type="term" value="C:plasma membrane"/>
    <property type="evidence" value="ECO:0007669"/>
    <property type="project" value="TreeGrafter"/>
</dbReference>
<dbReference type="GO" id="GO:0000155">
    <property type="term" value="F:phosphorelay sensor kinase activity"/>
    <property type="evidence" value="ECO:0007669"/>
    <property type="project" value="InterPro"/>
</dbReference>
<comment type="catalytic activity">
    <reaction evidence="1">
        <text>ATP + protein L-histidine = ADP + protein N-phospho-L-histidine.</text>
        <dbReference type="EC" id="2.7.13.3"/>
    </reaction>
</comment>
<comment type="caution">
    <text evidence="9">The sequence shown here is derived from an EMBL/GenBank/DDBJ whole genome shotgun (WGS) entry which is preliminary data.</text>
</comment>
<protein>
    <recommendedName>
        <fullName evidence="2">histidine kinase</fullName>
        <ecNumber evidence="2">2.7.13.3</ecNumber>
    </recommendedName>
</protein>
<dbReference type="InterPro" id="IPR036097">
    <property type="entry name" value="HisK_dim/P_sf"/>
</dbReference>
<sequence>MKKRNFWLITALMTGALLGVFVMQLYYINEAYQLKSQLFAQEVKQVLHAVANKIQKRNVYFHVNKKDSEARQKRKSELRKLYMDLAEVQGNYKANVQLRKLKRQKEIEAEVVKNDNLIQNSYLRATIISEAEYRSLSAPTAQTGNSPLRIGLVGNIDKDGNLISGGFFPTLGSPDRKSIQYTSDNLPDTIRYLVYHPQTLQPLTISLPKVPDDLRRRFEREDNAARKTYEEALAKFNSDSANTAYNNQAIVEDVVNELQHKNLALADRLPAIEVIDNYLKAELINHNIPLQYNFMVTPDAKDSVVYMKTANNVASFLPANTFHAKVFSNDMTRDPGRLYISFPNKNTLIMTNMWATLASSAALLLVLVFIFSYTLYAILRQKKISEMKTDFINNMTHEFKTPVATIMIASEALRDTEVQEDRNRVNRLAGIIYDENVRLGNHIERVLSIARLEKNELNLERKPVDLNELITAVIDSMQLQLQKKNALVNLSLEASNAVVTGDELHLSNVLYNLVDNANKYSAGAPEISIRTAHAGKNLLVEIADKGIGMTKEQTKRIFDQFYRVPTGNLHDVKGFGLGLNYVQDIVKQMNGTIKVQSEKDKGTGFTILFNTHKNS</sequence>
<feature type="transmembrane region" description="Helical" evidence="7">
    <location>
        <begin position="7"/>
        <end position="27"/>
    </location>
</feature>
<dbReference type="Pfam" id="PF02518">
    <property type="entry name" value="HATPase_c"/>
    <property type="match status" value="1"/>
</dbReference>
<reference evidence="9 10" key="1">
    <citation type="submission" date="2018-03" db="EMBL/GenBank/DDBJ databases">
        <authorList>
            <person name="Keele B.F."/>
        </authorList>
    </citation>
    <scope>NUCLEOTIDE SEQUENCE [LARGE SCALE GENOMIC DNA]</scope>
    <source>
        <strain evidence="9 10">YL28-9</strain>
    </source>
</reference>
<dbReference type="Gene3D" id="1.10.287.130">
    <property type="match status" value="1"/>
</dbReference>
<evidence type="ECO:0000256" key="7">
    <source>
        <dbReference type="SAM" id="Phobius"/>
    </source>
</evidence>
<proteinExistence type="predicted"/>
<dbReference type="EC" id="2.7.13.3" evidence="2"/>
<evidence type="ECO:0000313" key="10">
    <source>
        <dbReference type="Proteomes" id="UP000240912"/>
    </source>
</evidence>
<dbReference type="GO" id="GO:0004721">
    <property type="term" value="F:phosphoprotein phosphatase activity"/>
    <property type="evidence" value="ECO:0007669"/>
    <property type="project" value="TreeGrafter"/>
</dbReference>
<feature type="transmembrane region" description="Helical" evidence="7">
    <location>
        <begin position="353"/>
        <end position="379"/>
    </location>
</feature>
<dbReference type="InterPro" id="IPR003594">
    <property type="entry name" value="HATPase_dom"/>
</dbReference>
<accession>A0A2T3HRU1</accession>
<dbReference type="PANTHER" id="PTHR45453">
    <property type="entry name" value="PHOSPHATE REGULON SENSOR PROTEIN PHOR"/>
    <property type="match status" value="1"/>
</dbReference>
<evidence type="ECO:0000256" key="1">
    <source>
        <dbReference type="ARBA" id="ARBA00000085"/>
    </source>
</evidence>
<dbReference type="PANTHER" id="PTHR45453:SF1">
    <property type="entry name" value="PHOSPHATE REGULON SENSOR PROTEIN PHOR"/>
    <property type="match status" value="1"/>
</dbReference>
<evidence type="ECO:0000256" key="4">
    <source>
        <dbReference type="ARBA" id="ARBA00022679"/>
    </source>
</evidence>
<keyword evidence="7" id="KW-0812">Transmembrane</keyword>
<dbReference type="SMART" id="SM00388">
    <property type="entry name" value="HisKA"/>
    <property type="match status" value="1"/>
</dbReference>
<gene>
    <name evidence="9" type="ORF">C7T94_03170</name>
</gene>
<dbReference type="Pfam" id="PF00512">
    <property type="entry name" value="HisKA"/>
    <property type="match status" value="1"/>
</dbReference>
<dbReference type="RefSeq" id="WP_107213561.1">
    <property type="nucleotide sequence ID" value="NZ_KZ686268.1"/>
</dbReference>
<dbReference type="InterPro" id="IPR036890">
    <property type="entry name" value="HATPase_C_sf"/>
</dbReference>
<dbReference type="Proteomes" id="UP000240912">
    <property type="component" value="Unassembled WGS sequence"/>
</dbReference>
<name>A0A2T3HRU1_9SPHI</name>
<dbReference type="InterPro" id="IPR004358">
    <property type="entry name" value="Sig_transdc_His_kin-like_C"/>
</dbReference>